<dbReference type="EMBL" id="JARKNE010000002">
    <property type="protein sequence ID" value="KAK5842679.1"/>
    <property type="molecule type" value="Genomic_DNA"/>
</dbReference>
<proteinExistence type="predicted"/>
<evidence type="ECO:0000313" key="1">
    <source>
        <dbReference type="EMBL" id="KAK5842679.1"/>
    </source>
</evidence>
<protein>
    <submittedName>
        <fullName evidence="1">Uncharacterized protein</fullName>
    </submittedName>
</protein>
<comment type="caution">
    <text evidence="1">The sequence shown here is derived from an EMBL/GenBank/DDBJ whole genome shotgun (WGS) entry which is preliminary data.</text>
</comment>
<gene>
    <name evidence="1" type="ORF">PVK06_005062</name>
</gene>
<accession>A0ABR0QTM8</accession>
<dbReference type="Proteomes" id="UP001358586">
    <property type="component" value="Chromosome 2"/>
</dbReference>
<evidence type="ECO:0000313" key="2">
    <source>
        <dbReference type="Proteomes" id="UP001358586"/>
    </source>
</evidence>
<sequence length="66" mass="7575">MELKPPSQTIHEEEEILEDVDKPIGEEEEIVLHELIKEVAELVLDLVISILSTMKVKYSIFEEALV</sequence>
<reference evidence="1 2" key="1">
    <citation type="submission" date="2023-03" db="EMBL/GenBank/DDBJ databases">
        <title>WGS of Gossypium arboreum.</title>
        <authorList>
            <person name="Yu D."/>
        </authorList>
    </citation>
    <scope>NUCLEOTIDE SEQUENCE [LARGE SCALE GENOMIC DNA]</scope>
    <source>
        <tissue evidence="1">Leaf</tissue>
    </source>
</reference>
<name>A0ABR0QTM8_GOSAR</name>
<keyword evidence="2" id="KW-1185">Reference proteome</keyword>
<organism evidence="1 2">
    <name type="scientific">Gossypium arboreum</name>
    <name type="common">Tree cotton</name>
    <name type="synonym">Gossypium nanking</name>
    <dbReference type="NCBI Taxonomy" id="29729"/>
    <lineage>
        <taxon>Eukaryota</taxon>
        <taxon>Viridiplantae</taxon>
        <taxon>Streptophyta</taxon>
        <taxon>Embryophyta</taxon>
        <taxon>Tracheophyta</taxon>
        <taxon>Spermatophyta</taxon>
        <taxon>Magnoliopsida</taxon>
        <taxon>eudicotyledons</taxon>
        <taxon>Gunneridae</taxon>
        <taxon>Pentapetalae</taxon>
        <taxon>rosids</taxon>
        <taxon>malvids</taxon>
        <taxon>Malvales</taxon>
        <taxon>Malvaceae</taxon>
        <taxon>Malvoideae</taxon>
        <taxon>Gossypium</taxon>
    </lineage>
</organism>